<dbReference type="Gene3D" id="1.10.3920.10">
    <property type="entry name" value="PA2201 C-terminal domain-like"/>
    <property type="match status" value="1"/>
</dbReference>
<gene>
    <name evidence="2" type="ORF">B1202_03105</name>
</gene>
<comment type="caution">
    <text evidence="2">The sequence shown here is derived from an EMBL/GenBank/DDBJ whole genome shotgun (WGS) entry which is preliminary data.</text>
</comment>
<dbReference type="AlphaFoldDB" id="A0A1T1H703"/>
<evidence type="ECO:0000313" key="2">
    <source>
        <dbReference type="EMBL" id="OOV85641.1"/>
    </source>
</evidence>
<accession>A0A1T1H703</accession>
<feature type="domain" description="PoNi C-terminal" evidence="1">
    <location>
        <begin position="149"/>
        <end position="252"/>
    </location>
</feature>
<evidence type="ECO:0000313" key="3">
    <source>
        <dbReference type="Proteomes" id="UP000191160"/>
    </source>
</evidence>
<dbReference type="InterPro" id="IPR015025">
    <property type="entry name" value="PoNi_C"/>
</dbReference>
<name>A0A1T1H703_9GAMM</name>
<reference evidence="2 3" key="1">
    <citation type="submission" date="2017-02" db="EMBL/GenBank/DDBJ databases">
        <title>Acinetobacter sp. ANC 4945, whole genome shotgun sequencing project.</title>
        <authorList>
            <person name="Radolfova-Krizova L."/>
            <person name="Al Atrouni A."/>
            <person name="Nemec A."/>
        </authorList>
    </citation>
    <scope>NUCLEOTIDE SEQUENCE [LARGE SCALE GENOMIC DNA]</scope>
    <source>
        <strain evidence="2 3">ANC 4945</strain>
    </source>
</reference>
<organism evidence="2 3">
    <name type="scientific">Acinetobacter amyesii</name>
    <dbReference type="NCBI Taxonomy" id="2942470"/>
    <lineage>
        <taxon>Bacteria</taxon>
        <taxon>Pseudomonadati</taxon>
        <taxon>Pseudomonadota</taxon>
        <taxon>Gammaproteobacteria</taxon>
        <taxon>Moraxellales</taxon>
        <taxon>Moraxellaceae</taxon>
        <taxon>Acinetobacter</taxon>
    </lineage>
</organism>
<keyword evidence="3" id="KW-1185">Reference proteome</keyword>
<dbReference type="EMBL" id="MVKX01000001">
    <property type="protein sequence ID" value="OOV85641.1"/>
    <property type="molecule type" value="Genomic_DNA"/>
</dbReference>
<dbReference type="SUPFAM" id="SSF140731">
    <property type="entry name" value="PA2201 C-terminal domain-like"/>
    <property type="match status" value="1"/>
</dbReference>
<dbReference type="Pfam" id="PF08929">
    <property type="entry name" value="PoNi_C"/>
    <property type="match status" value="1"/>
</dbReference>
<dbReference type="Proteomes" id="UP000191160">
    <property type="component" value="Unassembled WGS sequence"/>
</dbReference>
<proteinExistence type="predicted"/>
<dbReference type="InterPro" id="IPR028983">
    <property type="entry name" value="PA2201-like_C"/>
</dbReference>
<evidence type="ECO:0000259" key="1">
    <source>
        <dbReference type="Pfam" id="PF08929"/>
    </source>
</evidence>
<protein>
    <recommendedName>
        <fullName evidence="1">PoNi C-terminal domain-containing protein</fullName>
    </recommendedName>
</protein>
<sequence length="323" mass="38977">MIQQHKRRQIFLTEDTYIETTKYLLNSYQRLVQKKIEYNGSINDLRRLNYYIAEEAYQLFSLHYTIGKSIQPLRIELENIITKYEEYTIALRKDEDDEDWAPFYFTAIDEYERCMQLIGLCYLLHRRDLLPRIAAMQDKIYHEQTEQLDTLYEDFLSFELTDRYDVDQWFFDNPYRPLIFSKYRDTKQESIQDIQEYLKLWYPAFESAAWHDTHKMDEGLYFGYWAIEAAAYVYLLDLDDSEITHMIYPKDLVKFAREFVPSEKDISNPSTKTLKCEAGQTCPKTGEWYSPANNMEKRHFNQGEDMPEIKDNPWGLTIWYLTE</sequence>
<dbReference type="RefSeq" id="WP_078189110.1">
    <property type="nucleotide sequence ID" value="NZ_JAMCOZ010000015.1"/>
</dbReference>